<dbReference type="AlphaFoldDB" id="A0A2G5U0L2"/>
<evidence type="ECO:0000313" key="1">
    <source>
        <dbReference type="EMBL" id="PIC33072.1"/>
    </source>
</evidence>
<gene>
    <name evidence="1" type="primary">Cnig_chr_IV.g13185</name>
    <name evidence="1" type="ORF">B9Z55_013185</name>
</gene>
<name>A0A2G5U0L2_9PELO</name>
<protein>
    <submittedName>
        <fullName evidence="1">Uncharacterized protein</fullName>
    </submittedName>
</protein>
<evidence type="ECO:0000313" key="2">
    <source>
        <dbReference type="Proteomes" id="UP000230233"/>
    </source>
</evidence>
<dbReference type="EMBL" id="PDUG01000004">
    <property type="protein sequence ID" value="PIC33072.1"/>
    <property type="molecule type" value="Genomic_DNA"/>
</dbReference>
<comment type="caution">
    <text evidence="1">The sequence shown here is derived from an EMBL/GenBank/DDBJ whole genome shotgun (WGS) entry which is preliminary data.</text>
</comment>
<proteinExistence type="predicted"/>
<dbReference type="Proteomes" id="UP000230233">
    <property type="component" value="Chromosome IV"/>
</dbReference>
<organism evidence="1 2">
    <name type="scientific">Caenorhabditis nigoni</name>
    <dbReference type="NCBI Taxonomy" id="1611254"/>
    <lineage>
        <taxon>Eukaryota</taxon>
        <taxon>Metazoa</taxon>
        <taxon>Ecdysozoa</taxon>
        <taxon>Nematoda</taxon>
        <taxon>Chromadorea</taxon>
        <taxon>Rhabditida</taxon>
        <taxon>Rhabditina</taxon>
        <taxon>Rhabditomorpha</taxon>
        <taxon>Rhabditoidea</taxon>
        <taxon>Rhabditidae</taxon>
        <taxon>Peloderinae</taxon>
        <taxon>Caenorhabditis</taxon>
    </lineage>
</organism>
<keyword evidence="2" id="KW-1185">Reference proteome</keyword>
<sequence>MRGGYQVVHQDMRHVAKSMKNVERREFSLVFNVLTKPRRYECLPKPPPTVARCRIRPTMPTKSVNCVIC</sequence>
<reference evidence="2" key="1">
    <citation type="submission" date="2017-10" db="EMBL/GenBank/DDBJ databases">
        <title>Rapid genome shrinkage in a self-fertile nematode reveals novel sperm competition proteins.</title>
        <authorList>
            <person name="Yin D."/>
            <person name="Schwarz E.M."/>
            <person name="Thomas C.G."/>
            <person name="Felde R.L."/>
            <person name="Korf I.F."/>
            <person name="Cutter A.D."/>
            <person name="Schartner C.M."/>
            <person name="Ralston E.J."/>
            <person name="Meyer B.J."/>
            <person name="Haag E.S."/>
        </authorList>
    </citation>
    <scope>NUCLEOTIDE SEQUENCE [LARGE SCALE GENOMIC DNA]</scope>
    <source>
        <strain evidence="2">JU1422</strain>
    </source>
</reference>
<accession>A0A2G5U0L2</accession>